<dbReference type="PANTHER" id="PTHR43701">
    <property type="entry name" value="MEMBRANE TRANSPORTER PROTEIN MJ0441-RELATED"/>
    <property type="match status" value="1"/>
</dbReference>
<evidence type="ECO:0000256" key="1">
    <source>
        <dbReference type="ARBA" id="ARBA00004141"/>
    </source>
</evidence>
<protein>
    <recommendedName>
        <fullName evidence="7">Membrane transporter protein</fullName>
    </recommendedName>
</protein>
<dbReference type="AlphaFoldDB" id="A0A3B0ZGF2"/>
<evidence type="ECO:0000256" key="5">
    <source>
        <dbReference type="SAM" id="Phobius"/>
    </source>
</evidence>
<feature type="transmembrane region" description="Helical" evidence="5">
    <location>
        <begin position="217"/>
        <end position="236"/>
    </location>
</feature>
<dbReference type="InterPro" id="IPR051598">
    <property type="entry name" value="TSUP/Inactive_protease-like"/>
</dbReference>
<evidence type="ECO:0000256" key="4">
    <source>
        <dbReference type="ARBA" id="ARBA00023136"/>
    </source>
</evidence>
<dbReference type="Pfam" id="PF01925">
    <property type="entry name" value="TauE"/>
    <property type="match status" value="2"/>
</dbReference>
<dbReference type="InterPro" id="IPR002781">
    <property type="entry name" value="TM_pro_TauE-like"/>
</dbReference>
<feature type="transmembrane region" description="Helical" evidence="5">
    <location>
        <begin position="61"/>
        <end position="81"/>
    </location>
</feature>
<evidence type="ECO:0000256" key="2">
    <source>
        <dbReference type="ARBA" id="ARBA00022692"/>
    </source>
</evidence>
<evidence type="ECO:0000256" key="3">
    <source>
        <dbReference type="ARBA" id="ARBA00022989"/>
    </source>
</evidence>
<dbReference type="GO" id="GO:0016020">
    <property type="term" value="C:membrane"/>
    <property type="evidence" value="ECO:0007669"/>
    <property type="project" value="UniProtKB-SubCell"/>
</dbReference>
<comment type="subcellular location">
    <subcellularLocation>
        <location evidence="1">Membrane</location>
        <topology evidence="1">Multi-pass membrane protein</topology>
    </subcellularLocation>
</comment>
<evidence type="ECO:0000313" key="6">
    <source>
        <dbReference type="EMBL" id="VAW79766.1"/>
    </source>
</evidence>
<feature type="transmembrane region" description="Helical" evidence="5">
    <location>
        <begin position="242"/>
        <end position="261"/>
    </location>
</feature>
<accession>A0A3B0ZGF2</accession>
<evidence type="ECO:0008006" key="7">
    <source>
        <dbReference type="Google" id="ProtNLM"/>
    </source>
</evidence>
<keyword evidence="3 5" id="KW-1133">Transmembrane helix</keyword>
<organism evidence="6">
    <name type="scientific">hydrothermal vent metagenome</name>
    <dbReference type="NCBI Taxonomy" id="652676"/>
    <lineage>
        <taxon>unclassified sequences</taxon>
        <taxon>metagenomes</taxon>
        <taxon>ecological metagenomes</taxon>
    </lineage>
</organism>
<reference evidence="6" key="1">
    <citation type="submission" date="2018-06" db="EMBL/GenBank/DDBJ databases">
        <authorList>
            <person name="Zhirakovskaya E."/>
        </authorList>
    </citation>
    <scope>NUCLEOTIDE SEQUENCE</scope>
</reference>
<feature type="transmembrane region" description="Helical" evidence="5">
    <location>
        <begin position="20"/>
        <end position="49"/>
    </location>
</feature>
<proteinExistence type="predicted"/>
<name>A0A3B0ZGF2_9ZZZZ</name>
<gene>
    <name evidence="6" type="ORF">MNBD_GAMMA14-72</name>
</gene>
<feature type="transmembrane region" description="Helical" evidence="5">
    <location>
        <begin position="88"/>
        <end position="107"/>
    </location>
</feature>
<keyword evidence="2 5" id="KW-0812">Transmembrane</keyword>
<sequence length="263" mass="27531">MRYASDTIKWPMNKSTLSSIKGLVTGFIAGTGGGLISLGGGTLVIPLLMGWVALTPLQARGTAIMVSVFSAATGAVVYTLRGQVDLEVVLWVAVPSFLITPLAAAWSERLPPNTLKREFGAIIVLGGLLVMFRDYLPATPTIPANWSHAYLFGVGIIEGLVAGVVGISGGPVLAPLFVLGLGMPQQLAQGCSLAARLPATLSGTWENWRLGNVCRPLILPLAIGALSGAVVGSHLALALPEARLRAVFGIFLVLLGLRYLLQR</sequence>
<feature type="non-terminal residue" evidence="6">
    <location>
        <position position="263"/>
    </location>
</feature>
<keyword evidence="4 5" id="KW-0472">Membrane</keyword>
<dbReference type="PANTHER" id="PTHR43701:SF2">
    <property type="entry name" value="MEMBRANE TRANSPORTER PROTEIN YJNA-RELATED"/>
    <property type="match status" value="1"/>
</dbReference>
<dbReference type="EMBL" id="UOFM01000322">
    <property type="protein sequence ID" value="VAW79766.1"/>
    <property type="molecule type" value="Genomic_DNA"/>
</dbReference>